<feature type="region of interest" description="Disordered" evidence="1">
    <location>
        <begin position="13"/>
        <end position="68"/>
    </location>
</feature>
<sequence>MMEAPYWLMRSGLSSTHTESGRGAGGEMINQPVLRQRPVDRRAVHRHRAHVATGRDQELPGKGGMFFQGLGPVRHAAERIRRIGAIE</sequence>
<name>A0A450ZCB1_9GAMM</name>
<dbReference type="AlphaFoldDB" id="A0A450ZCB1"/>
<evidence type="ECO:0000256" key="1">
    <source>
        <dbReference type="SAM" id="MobiDB-lite"/>
    </source>
</evidence>
<dbReference type="EMBL" id="CAADFX010000008">
    <property type="protein sequence ID" value="VFK51429.1"/>
    <property type="molecule type" value="Genomic_DNA"/>
</dbReference>
<evidence type="ECO:0000313" key="2">
    <source>
        <dbReference type="EMBL" id="VFK51429.1"/>
    </source>
</evidence>
<gene>
    <name evidence="2" type="ORF">BECKTUN1418D_GA0071000_10082</name>
</gene>
<protein>
    <submittedName>
        <fullName evidence="2">Uncharacterized protein</fullName>
    </submittedName>
</protein>
<proteinExistence type="predicted"/>
<accession>A0A450ZCB1</accession>
<reference evidence="2" key="1">
    <citation type="submission" date="2019-02" db="EMBL/GenBank/DDBJ databases">
        <authorList>
            <person name="Gruber-Vodicka R. H."/>
            <person name="Seah K. B. B."/>
        </authorList>
    </citation>
    <scope>NUCLEOTIDE SEQUENCE</scope>
    <source>
        <strain evidence="2">BECK_BY1</strain>
    </source>
</reference>
<organism evidence="2">
    <name type="scientific">Candidatus Kentrum sp. TUN</name>
    <dbReference type="NCBI Taxonomy" id="2126343"/>
    <lineage>
        <taxon>Bacteria</taxon>
        <taxon>Pseudomonadati</taxon>
        <taxon>Pseudomonadota</taxon>
        <taxon>Gammaproteobacteria</taxon>
        <taxon>Candidatus Kentrum</taxon>
    </lineage>
</organism>